<gene>
    <name evidence="1" type="ORF">GCM10009092_42000</name>
</gene>
<name>A0ABP3HML8_9ALTE</name>
<accession>A0ABP3HML8</accession>
<sequence length="125" mass="13553">MHADSTSNTAAVSSAGLVNPRALAEGIGVTVEQLSRYMDIPMQSLTKQVRLSSPKVQTRLVDVKAILTRVRPWFDSDLEAWAWYVGKPIPSLDGLTAAETIKLYGNDGVSAVQDFITSKELGGFE</sequence>
<evidence type="ECO:0008006" key="3">
    <source>
        <dbReference type="Google" id="ProtNLM"/>
    </source>
</evidence>
<proteinExistence type="predicted"/>
<protein>
    <recommendedName>
        <fullName evidence="3">Antitoxin Xre/MbcA/ParS-like toxin-binding domain-containing protein</fullName>
    </recommendedName>
</protein>
<reference evidence="2" key="1">
    <citation type="journal article" date="2019" name="Int. J. Syst. Evol. Microbiol.">
        <title>The Global Catalogue of Microorganisms (GCM) 10K type strain sequencing project: providing services to taxonomists for standard genome sequencing and annotation.</title>
        <authorList>
            <consortium name="The Broad Institute Genomics Platform"/>
            <consortium name="The Broad Institute Genome Sequencing Center for Infectious Disease"/>
            <person name="Wu L."/>
            <person name="Ma J."/>
        </authorList>
    </citation>
    <scope>NUCLEOTIDE SEQUENCE [LARGE SCALE GENOMIC DNA]</scope>
    <source>
        <strain evidence="2">JCM 13378</strain>
    </source>
</reference>
<keyword evidence="2" id="KW-1185">Reference proteome</keyword>
<dbReference type="Proteomes" id="UP001501757">
    <property type="component" value="Unassembled WGS sequence"/>
</dbReference>
<evidence type="ECO:0000313" key="2">
    <source>
        <dbReference type="Proteomes" id="UP001501757"/>
    </source>
</evidence>
<dbReference type="RefSeq" id="WP_343847377.1">
    <property type="nucleotide sequence ID" value="NZ_BAAAEI010000030.1"/>
</dbReference>
<evidence type="ECO:0000313" key="1">
    <source>
        <dbReference type="EMBL" id="GAA0373420.1"/>
    </source>
</evidence>
<organism evidence="1 2">
    <name type="scientific">Bowmanella denitrificans</name>
    <dbReference type="NCBI Taxonomy" id="366582"/>
    <lineage>
        <taxon>Bacteria</taxon>
        <taxon>Pseudomonadati</taxon>
        <taxon>Pseudomonadota</taxon>
        <taxon>Gammaproteobacteria</taxon>
        <taxon>Alteromonadales</taxon>
        <taxon>Alteromonadaceae</taxon>
        <taxon>Bowmanella</taxon>
    </lineage>
</organism>
<dbReference type="EMBL" id="BAAAEI010000030">
    <property type="protein sequence ID" value="GAA0373420.1"/>
    <property type="molecule type" value="Genomic_DNA"/>
</dbReference>
<comment type="caution">
    <text evidence="1">The sequence shown here is derived from an EMBL/GenBank/DDBJ whole genome shotgun (WGS) entry which is preliminary data.</text>
</comment>